<feature type="binding site" evidence="8">
    <location>
        <position position="92"/>
    </location>
    <ligand>
        <name>Zn(2+)</name>
        <dbReference type="ChEBI" id="CHEBI:29105"/>
        <label>2</label>
    </ligand>
</feature>
<feature type="binding site" evidence="8">
    <location>
        <position position="14"/>
    </location>
    <ligand>
        <name>Zn(2+)</name>
        <dbReference type="ChEBI" id="CHEBI:29105"/>
        <label>1</label>
    </ligand>
</feature>
<dbReference type="GO" id="GO:0003899">
    <property type="term" value="F:DNA-directed RNA polymerase activity"/>
    <property type="evidence" value="ECO:0007669"/>
    <property type="project" value="InterPro"/>
</dbReference>
<evidence type="ECO:0000256" key="9">
    <source>
        <dbReference type="PIRSR" id="PIRSR005586-2"/>
    </source>
</evidence>
<keyword evidence="3 8" id="KW-0479">Metal-binding</keyword>
<dbReference type="SUPFAM" id="SSF57783">
    <property type="entry name" value="Zinc beta-ribbon"/>
    <property type="match status" value="1"/>
</dbReference>
<feature type="binding site" evidence="8">
    <location>
        <position position="29"/>
    </location>
    <ligand>
        <name>Zn(2+)</name>
        <dbReference type="ChEBI" id="CHEBI:29105"/>
        <label>1</label>
    </ligand>
</feature>
<dbReference type="PANTHER" id="PTHR11239:SF14">
    <property type="entry name" value="DNA-DIRECTED RNA POLYMERASE I SUBUNIT RPA12"/>
    <property type="match status" value="1"/>
</dbReference>
<dbReference type="Proteomes" id="UP001301350">
    <property type="component" value="Unassembled WGS sequence"/>
</dbReference>
<evidence type="ECO:0000313" key="12">
    <source>
        <dbReference type="Proteomes" id="UP001301350"/>
    </source>
</evidence>
<protein>
    <recommendedName>
        <fullName evidence="7">DNA-directed RNA polymerase subunit</fullName>
    </recommendedName>
</protein>
<dbReference type="PROSITE" id="PS51133">
    <property type="entry name" value="ZF_TFIIS_2"/>
    <property type="match status" value="1"/>
</dbReference>
<accession>A0AAV9J148</accession>
<dbReference type="GO" id="GO:0005736">
    <property type="term" value="C:RNA polymerase I complex"/>
    <property type="evidence" value="ECO:0007669"/>
    <property type="project" value="TreeGrafter"/>
</dbReference>
<evidence type="ECO:0000256" key="3">
    <source>
        <dbReference type="ARBA" id="ARBA00022723"/>
    </source>
</evidence>
<evidence type="ECO:0000256" key="4">
    <source>
        <dbReference type="ARBA" id="ARBA00022771"/>
    </source>
</evidence>
<proteinExistence type="inferred from homology"/>
<dbReference type="AlphaFoldDB" id="A0AAV9J148"/>
<comment type="subcellular location">
    <subcellularLocation>
        <location evidence="1">Nucleus</location>
        <location evidence="1">Nucleolus</location>
    </subcellularLocation>
</comment>
<keyword evidence="6 7" id="KW-0539">Nucleus</keyword>
<dbReference type="Gene3D" id="2.20.25.10">
    <property type="match status" value="1"/>
</dbReference>
<sequence>MEDTYWHHLFCSRCGTLLRLGRDGWEVRCGQCGLVGQLPPQLPEHRVHLAPTPLHREVLRTHAEMRQATTPTETAIVPSAATAAMTTSLEACPQCGSRHLSFQTVQMRSADEGQTILYYCADCSHRFMSNS</sequence>
<gene>
    <name evidence="11" type="ORF">CDCA_CDCA14G3778</name>
</gene>
<feature type="binding site" evidence="8">
    <location>
        <position position="95"/>
    </location>
    <ligand>
        <name>Zn(2+)</name>
        <dbReference type="ChEBI" id="CHEBI:29105"/>
        <label>2</label>
    </ligand>
</feature>
<comment type="caution">
    <text evidence="11">The sequence shown here is derived from an EMBL/GenBank/DDBJ whole genome shotgun (WGS) entry which is preliminary data.</text>
</comment>
<evidence type="ECO:0000256" key="1">
    <source>
        <dbReference type="ARBA" id="ARBA00004604"/>
    </source>
</evidence>
<organism evidence="11 12">
    <name type="scientific">Cyanidium caldarium</name>
    <name type="common">Red alga</name>
    <dbReference type="NCBI Taxonomy" id="2771"/>
    <lineage>
        <taxon>Eukaryota</taxon>
        <taxon>Rhodophyta</taxon>
        <taxon>Bangiophyceae</taxon>
        <taxon>Cyanidiales</taxon>
        <taxon>Cyanidiaceae</taxon>
        <taxon>Cyanidium</taxon>
    </lineage>
</organism>
<feature type="binding site" evidence="8">
    <location>
        <position position="120"/>
    </location>
    <ligand>
        <name>Zn(2+)</name>
        <dbReference type="ChEBI" id="CHEBI:29105"/>
        <label>2</label>
    </ligand>
</feature>
<dbReference type="InterPro" id="IPR015376">
    <property type="entry name" value="Znr_NADH_PPase"/>
</dbReference>
<name>A0AAV9J148_CYACA</name>
<dbReference type="PANTHER" id="PTHR11239">
    <property type="entry name" value="DNA-DIRECTED RNA POLYMERASE"/>
    <property type="match status" value="1"/>
</dbReference>
<keyword evidence="12" id="KW-1185">Reference proteome</keyword>
<dbReference type="PIRSF" id="PIRSF005586">
    <property type="entry name" value="RNApol_RpoM"/>
    <property type="match status" value="1"/>
</dbReference>
<dbReference type="GO" id="GO:0003676">
    <property type="term" value="F:nucleic acid binding"/>
    <property type="evidence" value="ECO:0007669"/>
    <property type="project" value="InterPro"/>
</dbReference>
<feature type="zinc finger region" description="C4-type" evidence="9">
    <location>
        <begin position="11"/>
        <end position="32"/>
    </location>
</feature>
<dbReference type="GO" id="GO:0016787">
    <property type="term" value="F:hydrolase activity"/>
    <property type="evidence" value="ECO:0007669"/>
    <property type="project" value="InterPro"/>
</dbReference>
<comment type="function">
    <text evidence="7">DNA-dependent RNA polymerase catalyzes the transcription of DNA into RNA using the four ribonucleoside triphosphates as substrates.</text>
</comment>
<evidence type="ECO:0000256" key="8">
    <source>
        <dbReference type="PIRSR" id="PIRSR005586-1"/>
    </source>
</evidence>
<feature type="binding site" evidence="8">
    <location>
        <position position="32"/>
    </location>
    <ligand>
        <name>Zn(2+)</name>
        <dbReference type="ChEBI" id="CHEBI:29105"/>
        <label>1</label>
    </ligand>
</feature>
<feature type="binding site" evidence="8">
    <location>
        <position position="11"/>
    </location>
    <ligand>
        <name>Zn(2+)</name>
        <dbReference type="ChEBI" id="CHEBI:29105"/>
        <label>1</label>
    </ligand>
</feature>
<keyword evidence="4 9" id="KW-0863">Zinc-finger</keyword>
<dbReference type="InterPro" id="IPR034004">
    <property type="entry name" value="Zn_ribbon_RPA12_C"/>
</dbReference>
<keyword evidence="5 8" id="KW-0862">Zinc</keyword>
<dbReference type="EMBL" id="JANCYW010000014">
    <property type="protein sequence ID" value="KAK4537753.1"/>
    <property type="molecule type" value="Genomic_DNA"/>
</dbReference>
<dbReference type="Pfam" id="PF09297">
    <property type="entry name" value="Zn_ribbon_NUD"/>
    <property type="match status" value="1"/>
</dbReference>
<evidence type="ECO:0000256" key="7">
    <source>
        <dbReference type="PIRNR" id="PIRNR005586"/>
    </source>
</evidence>
<dbReference type="GO" id="GO:0008270">
    <property type="term" value="F:zinc ion binding"/>
    <property type="evidence" value="ECO:0007669"/>
    <property type="project" value="UniProtKB-KW"/>
</dbReference>
<keyword evidence="7" id="KW-0804">Transcription</keyword>
<dbReference type="GO" id="GO:0006363">
    <property type="term" value="P:termination of RNA polymerase I transcription"/>
    <property type="evidence" value="ECO:0007669"/>
    <property type="project" value="TreeGrafter"/>
</dbReference>
<evidence type="ECO:0000256" key="2">
    <source>
        <dbReference type="ARBA" id="ARBA00022478"/>
    </source>
</evidence>
<comment type="similarity">
    <text evidence="7">Belongs to the archaeal rpoM/eukaryotic RPA12/RPB9/RPC11 RNA polymerase family.</text>
</comment>
<evidence type="ECO:0000256" key="5">
    <source>
        <dbReference type="ARBA" id="ARBA00022833"/>
    </source>
</evidence>
<dbReference type="SMART" id="SM00440">
    <property type="entry name" value="ZnF_C2C2"/>
    <property type="match status" value="1"/>
</dbReference>
<evidence type="ECO:0000259" key="10">
    <source>
        <dbReference type="PROSITE" id="PS51133"/>
    </source>
</evidence>
<dbReference type="InterPro" id="IPR012164">
    <property type="entry name" value="Rpa12/Rpb9/Rpc10/TFS"/>
</dbReference>
<reference evidence="11 12" key="1">
    <citation type="submission" date="2022-07" db="EMBL/GenBank/DDBJ databases">
        <title>Genome-wide signatures of adaptation to extreme environments.</title>
        <authorList>
            <person name="Cho C.H."/>
            <person name="Yoon H.S."/>
        </authorList>
    </citation>
    <scope>NUCLEOTIDE SEQUENCE [LARGE SCALE GENOMIC DNA]</scope>
    <source>
        <strain evidence="11 12">DBV 063 E5</strain>
    </source>
</reference>
<keyword evidence="2 7" id="KW-0240">DNA-directed RNA polymerase</keyword>
<dbReference type="CDD" id="cd10507">
    <property type="entry name" value="Zn-ribbon_RPA12"/>
    <property type="match status" value="1"/>
</dbReference>
<feature type="domain" description="TFIIS-type" evidence="10">
    <location>
        <begin position="88"/>
        <end position="128"/>
    </location>
</feature>
<feature type="binding site" evidence="8">
    <location>
        <position position="123"/>
    </location>
    <ligand>
        <name>Zn(2+)</name>
        <dbReference type="ChEBI" id="CHEBI:29105"/>
        <label>2</label>
    </ligand>
</feature>
<evidence type="ECO:0000313" key="11">
    <source>
        <dbReference type="EMBL" id="KAK4537753.1"/>
    </source>
</evidence>
<dbReference type="Pfam" id="PF01096">
    <property type="entry name" value="Zn_ribbon_TFIIS"/>
    <property type="match status" value="1"/>
</dbReference>
<evidence type="ECO:0000256" key="6">
    <source>
        <dbReference type="ARBA" id="ARBA00023242"/>
    </source>
</evidence>
<dbReference type="PROSITE" id="PS00466">
    <property type="entry name" value="ZF_TFIIS_1"/>
    <property type="match status" value="1"/>
</dbReference>
<dbReference type="InterPro" id="IPR001222">
    <property type="entry name" value="Znf_TFIIS"/>
</dbReference>